<dbReference type="HOGENOM" id="CLU_072113_0_0_1"/>
<protein>
    <recommendedName>
        <fullName evidence="6">PIH1 N-terminal domain-containing protein</fullName>
    </recommendedName>
</protein>
<dbReference type="OMA" id="EWCLESC"/>
<gene>
    <name evidence="4" type="ordered locus">Ecym_3194</name>
</gene>
<comment type="similarity">
    <text evidence="1">Belongs to the PIH1 family.</text>
</comment>
<dbReference type="Pfam" id="PF08190">
    <property type="entry name" value="PIH1"/>
    <property type="match status" value="1"/>
</dbReference>
<dbReference type="InterPro" id="IPR041441">
    <property type="entry name" value="Pih1_CS_Ascomycota"/>
</dbReference>
<dbReference type="InParanoid" id="G8JRC5"/>
<dbReference type="PANTHER" id="PTHR22997">
    <property type="entry name" value="PIH1 DOMAIN-CONTAINING PROTEIN 1"/>
    <property type="match status" value="1"/>
</dbReference>
<dbReference type="OrthoDB" id="5135119at2759"/>
<dbReference type="GO" id="GO:0006364">
    <property type="term" value="P:rRNA processing"/>
    <property type="evidence" value="ECO:0007669"/>
    <property type="project" value="EnsemblFungi"/>
</dbReference>
<evidence type="ECO:0000256" key="1">
    <source>
        <dbReference type="ARBA" id="ARBA00008511"/>
    </source>
</evidence>
<feature type="domain" description="PIH1 N-terminal" evidence="2">
    <location>
        <begin position="12"/>
        <end position="157"/>
    </location>
</feature>
<dbReference type="RefSeq" id="XP_003645511.1">
    <property type="nucleotide sequence ID" value="XM_003645463.1"/>
</dbReference>
<dbReference type="GO" id="GO:0000492">
    <property type="term" value="P:box C/D snoRNP assembly"/>
    <property type="evidence" value="ECO:0007669"/>
    <property type="project" value="EnsemblFungi"/>
</dbReference>
<dbReference type="FunCoup" id="G8JRC5">
    <property type="interactions" value="81"/>
</dbReference>
<name>G8JRC5_ERECY</name>
<dbReference type="EMBL" id="CP002499">
    <property type="protein sequence ID" value="AET38694.1"/>
    <property type="molecule type" value="Genomic_DNA"/>
</dbReference>
<reference evidence="5" key="1">
    <citation type="journal article" date="2012" name="G3 (Bethesda)">
        <title>Pichia sorbitophila, an interspecies yeast hybrid reveals early steps of genome resolution following polyploidization.</title>
        <authorList>
            <person name="Leh Louis V."/>
            <person name="Despons L."/>
            <person name="Friedrich A."/>
            <person name="Martin T."/>
            <person name="Durrens P."/>
            <person name="Casaregola S."/>
            <person name="Neuveglise C."/>
            <person name="Fairhead C."/>
            <person name="Marck C."/>
            <person name="Cruz J.A."/>
            <person name="Straub M.L."/>
            <person name="Kugler V."/>
            <person name="Sacerdot C."/>
            <person name="Uzunov Z."/>
            <person name="Thierry A."/>
            <person name="Weiss S."/>
            <person name="Bleykasten C."/>
            <person name="De Montigny J."/>
            <person name="Jacques N."/>
            <person name="Jung P."/>
            <person name="Lemaire M."/>
            <person name="Mallet S."/>
            <person name="Morel G."/>
            <person name="Richard G.F."/>
            <person name="Sarkar A."/>
            <person name="Savel G."/>
            <person name="Schacherer J."/>
            <person name="Seret M.L."/>
            <person name="Talla E."/>
            <person name="Samson G."/>
            <person name="Jubin C."/>
            <person name="Poulain J."/>
            <person name="Vacherie B."/>
            <person name="Barbe V."/>
            <person name="Pelletier E."/>
            <person name="Sherman D.J."/>
            <person name="Westhof E."/>
            <person name="Weissenbach J."/>
            <person name="Baret P.V."/>
            <person name="Wincker P."/>
            <person name="Gaillardin C."/>
            <person name="Dujon B."/>
            <person name="Souciet J.L."/>
        </authorList>
    </citation>
    <scope>NUCLEOTIDE SEQUENCE [LARGE SCALE GENOMIC DNA]</scope>
    <source>
        <strain evidence="5">CBS 270.75 / DBVPG 7215 / KCTC 17166 / NRRL Y-17582</strain>
    </source>
</reference>
<feature type="domain" description="Pih1 Ascomycota CS" evidence="3">
    <location>
        <begin position="243"/>
        <end position="330"/>
    </location>
</feature>
<evidence type="ECO:0000259" key="3">
    <source>
        <dbReference type="Pfam" id="PF18482"/>
    </source>
</evidence>
<dbReference type="Gene3D" id="2.60.40.4160">
    <property type="match status" value="1"/>
</dbReference>
<evidence type="ECO:0008006" key="6">
    <source>
        <dbReference type="Google" id="ProtNLM"/>
    </source>
</evidence>
<dbReference type="InterPro" id="IPR050734">
    <property type="entry name" value="PIH1/Kintoun_subfamily"/>
</dbReference>
<evidence type="ECO:0000313" key="5">
    <source>
        <dbReference type="Proteomes" id="UP000006790"/>
    </source>
</evidence>
<dbReference type="Pfam" id="PF18482">
    <property type="entry name" value="Pih1_fungal_CS"/>
    <property type="match status" value="1"/>
</dbReference>
<dbReference type="GO" id="GO:0097255">
    <property type="term" value="C:R2TP complex"/>
    <property type="evidence" value="ECO:0007669"/>
    <property type="project" value="EnsemblFungi"/>
</dbReference>
<accession>G8JRC5</accession>
<dbReference type="AlphaFoldDB" id="G8JRC5"/>
<evidence type="ECO:0000259" key="2">
    <source>
        <dbReference type="Pfam" id="PF08190"/>
    </source>
</evidence>
<dbReference type="GO" id="GO:0005737">
    <property type="term" value="C:cytoplasm"/>
    <property type="evidence" value="ECO:0007669"/>
    <property type="project" value="TreeGrafter"/>
</dbReference>
<dbReference type="eggNOG" id="KOG4356">
    <property type="taxonomic scope" value="Eukaryota"/>
</dbReference>
<sequence length="330" mass="37949">MDFLLRPIDSKESSVINIQPQPGFVVKSKLEFSKNNCLKLKTKTLINICHDEQIPCPEVDFNPSIVYPLIMNNKWEIPIVTSSVREDTDKKGKLCYVWDCCVNSKCMQWIRKDYQLREILVEWCLESCELRQEVSISREVLTFPKLKSKGHIPPLEILVQDLEQDFKEGNEETVHVGQSNPASILKLRGYMQEQETLSTSMNGDSLPPLFPNSSTASKYKPLIEEIDLPNVHRTLNRVPKRKEIDYSIIMGKPKDTSVYKIKIEITSPLQLSSEYALHYDPSENALLISHTRTDIYIAKEIKIPLPNIFATTPTIKSFFIMCDARLLIFL</sequence>
<dbReference type="GO" id="GO:1990904">
    <property type="term" value="C:ribonucleoprotein complex"/>
    <property type="evidence" value="ECO:0007669"/>
    <property type="project" value="TreeGrafter"/>
</dbReference>
<organism evidence="4 5">
    <name type="scientific">Eremothecium cymbalariae (strain CBS 270.75 / DBVPG 7215 / KCTC 17166 / NRRL Y-17582)</name>
    <name type="common">Yeast</name>
    <dbReference type="NCBI Taxonomy" id="931890"/>
    <lineage>
        <taxon>Eukaryota</taxon>
        <taxon>Fungi</taxon>
        <taxon>Dikarya</taxon>
        <taxon>Ascomycota</taxon>
        <taxon>Saccharomycotina</taxon>
        <taxon>Saccharomycetes</taxon>
        <taxon>Saccharomycetales</taxon>
        <taxon>Saccharomycetaceae</taxon>
        <taxon>Eremothecium</taxon>
    </lineage>
</organism>
<proteinExistence type="inferred from homology"/>
<dbReference type="InterPro" id="IPR012981">
    <property type="entry name" value="PIH1_N"/>
</dbReference>
<keyword evidence="5" id="KW-1185">Reference proteome</keyword>
<dbReference type="PANTHER" id="PTHR22997:SF0">
    <property type="entry name" value="PIH1 DOMAIN-CONTAINING PROTEIN 1"/>
    <property type="match status" value="1"/>
</dbReference>
<dbReference type="Proteomes" id="UP000006790">
    <property type="component" value="Chromosome 3"/>
</dbReference>
<dbReference type="STRING" id="931890.G8JRC5"/>
<dbReference type="KEGG" id="erc:Ecym_3194"/>
<dbReference type="GO" id="GO:0006457">
    <property type="term" value="P:protein folding"/>
    <property type="evidence" value="ECO:0007669"/>
    <property type="project" value="EnsemblFungi"/>
</dbReference>
<evidence type="ECO:0000313" key="4">
    <source>
        <dbReference type="EMBL" id="AET38694.1"/>
    </source>
</evidence>
<dbReference type="GeneID" id="11470936"/>